<dbReference type="RefSeq" id="WP_104850527.1">
    <property type="nucleotide sequence ID" value="NZ_PKOZ01000014.1"/>
</dbReference>
<comment type="subcellular location">
    <subcellularLocation>
        <location evidence="7">Cytoplasm</location>
    </subcellularLocation>
</comment>
<dbReference type="Gene3D" id="3.40.50.720">
    <property type="entry name" value="NAD(P)-binding Rossmann-like Domain"/>
    <property type="match status" value="1"/>
</dbReference>
<dbReference type="Pfam" id="PF02629">
    <property type="entry name" value="CoA_binding"/>
    <property type="match status" value="1"/>
</dbReference>
<dbReference type="PANTHER" id="PTHR35786">
    <property type="entry name" value="REDOX-SENSING TRANSCRIPTIONAL REPRESSOR REX"/>
    <property type="match status" value="1"/>
</dbReference>
<keyword evidence="2 7" id="KW-0678">Repressor</keyword>
<comment type="subunit">
    <text evidence="7">Homodimer.</text>
</comment>
<keyword evidence="5 7" id="KW-0238">DNA-binding</keyword>
<dbReference type="AlphaFoldDB" id="A0A2S7MWH4"/>
<keyword evidence="10" id="KW-1185">Reference proteome</keyword>
<comment type="similarity">
    <text evidence="7">Belongs to the transcriptional regulatory Rex family.</text>
</comment>
<dbReference type="GO" id="GO:0003677">
    <property type="term" value="F:DNA binding"/>
    <property type="evidence" value="ECO:0007669"/>
    <property type="project" value="UniProtKB-UniRule"/>
</dbReference>
<evidence type="ECO:0000256" key="4">
    <source>
        <dbReference type="ARBA" id="ARBA00023027"/>
    </source>
</evidence>
<dbReference type="GO" id="GO:0051775">
    <property type="term" value="P:response to redox state"/>
    <property type="evidence" value="ECO:0007669"/>
    <property type="project" value="InterPro"/>
</dbReference>
<proteinExistence type="inferred from homology"/>
<evidence type="ECO:0000256" key="6">
    <source>
        <dbReference type="ARBA" id="ARBA00023163"/>
    </source>
</evidence>
<organism evidence="9 10">
    <name type="scientific">Pradoshia eiseniae</name>
    <dbReference type="NCBI Taxonomy" id="2064768"/>
    <lineage>
        <taxon>Bacteria</taxon>
        <taxon>Bacillati</taxon>
        <taxon>Bacillota</taxon>
        <taxon>Bacilli</taxon>
        <taxon>Bacillales</taxon>
        <taxon>Bacillaceae</taxon>
        <taxon>Pradoshia</taxon>
    </lineage>
</organism>
<sequence>MLQENTKIPQATAKRLPLYYRFIQNLHASGKLRVSSAELSEAVKVDSATIRRDFSYFGALGKKGYGYNVNYLLSFFRKTLDQDELTQVALIGVGNLGTAFLNYNFMKNNNTKIEMAFDVSPEKVGTFIGDVPIFDMDALESKLSNSNIKVAILTVPSHAAQPITDRLVAANVKAILNFTPARLSVPDAIRVHHIDLAVELQSLVYFLKHYPAGGTEEPKEANKAEKLEG</sequence>
<comment type="caution">
    <text evidence="9">The sequence shown here is derived from an EMBL/GenBank/DDBJ whole genome shotgun (WGS) entry which is preliminary data.</text>
</comment>
<dbReference type="InterPro" id="IPR003781">
    <property type="entry name" value="CoA-bd"/>
</dbReference>
<accession>A0A2S7MWH4</accession>
<dbReference type="SMART" id="SM00881">
    <property type="entry name" value="CoA_binding"/>
    <property type="match status" value="1"/>
</dbReference>
<protein>
    <recommendedName>
        <fullName evidence="7">Redox-sensing transcriptional repressor Rex</fullName>
    </recommendedName>
</protein>
<dbReference type="Proteomes" id="UP000239663">
    <property type="component" value="Unassembled WGS sequence"/>
</dbReference>
<dbReference type="NCBIfam" id="NF003991">
    <property type="entry name" value="PRK05472.1-5"/>
    <property type="match status" value="1"/>
</dbReference>
<keyword evidence="4 7" id="KW-0520">NAD</keyword>
<evidence type="ECO:0000256" key="5">
    <source>
        <dbReference type="ARBA" id="ARBA00023125"/>
    </source>
</evidence>
<gene>
    <name evidence="7" type="primary">rex</name>
    <name evidence="9" type="ORF">CYL18_16050</name>
</gene>
<comment type="function">
    <text evidence="7">Modulates transcription in response to changes in cellular NADH/NAD(+) redox state.</text>
</comment>
<dbReference type="InterPro" id="IPR036388">
    <property type="entry name" value="WH-like_DNA-bd_sf"/>
</dbReference>
<evidence type="ECO:0000256" key="1">
    <source>
        <dbReference type="ARBA" id="ARBA00022490"/>
    </source>
</evidence>
<dbReference type="InterPro" id="IPR009718">
    <property type="entry name" value="Rex_DNA-bd_C_dom"/>
</dbReference>
<dbReference type="InterPro" id="IPR022876">
    <property type="entry name" value="Tscrpt_rep_Rex"/>
</dbReference>
<reference evidence="9 10" key="1">
    <citation type="submission" date="2017-12" db="EMBL/GenBank/DDBJ databases">
        <title>Taxonomic description and draft genome of Pradoshia cofamensis Gen. nov., sp. nov., a thermotolerant bacillale isolated from anterior gut of earthworm Eisenia fetida.</title>
        <authorList>
            <person name="Saha T."/>
            <person name="Chakraborty R."/>
        </authorList>
    </citation>
    <scope>NUCLEOTIDE SEQUENCE [LARGE SCALE GENOMIC DNA]</scope>
    <source>
        <strain evidence="9 10">EAG3</strain>
    </source>
</reference>
<dbReference type="SUPFAM" id="SSF51735">
    <property type="entry name" value="NAD(P)-binding Rossmann-fold domains"/>
    <property type="match status" value="1"/>
</dbReference>
<dbReference type="NCBIfam" id="NF003996">
    <property type="entry name" value="PRK05472.2-5"/>
    <property type="match status" value="1"/>
</dbReference>
<evidence type="ECO:0000256" key="7">
    <source>
        <dbReference type="HAMAP-Rule" id="MF_01131"/>
    </source>
</evidence>
<evidence type="ECO:0000256" key="3">
    <source>
        <dbReference type="ARBA" id="ARBA00023015"/>
    </source>
</evidence>
<dbReference type="PANTHER" id="PTHR35786:SF1">
    <property type="entry name" value="REDOX-SENSING TRANSCRIPTIONAL REPRESSOR REX 1"/>
    <property type="match status" value="1"/>
</dbReference>
<feature type="binding site" evidence="7">
    <location>
        <begin position="92"/>
        <end position="97"/>
    </location>
    <ligand>
        <name>NAD(+)</name>
        <dbReference type="ChEBI" id="CHEBI:57540"/>
    </ligand>
</feature>
<dbReference type="InterPro" id="IPR036390">
    <property type="entry name" value="WH_DNA-bd_sf"/>
</dbReference>
<dbReference type="InterPro" id="IPR036291">
    <property type="entry name" value="NAD(P)-bd_dom_sf"/>
</dbReference>
<dbReference type="GO" id="GO:0003700">
    <property type="term" value="F:DNA-binding transcription factor activity"/>
    <property type="evidence" value="ECO:0007669"/>
    <property type="project" value="UniProtKB-UniRule"/>
</dbReference>
<evidence type="ECO:0000313" key="10">
    <source>
        <dbReference type="Proteomes" id="UP000239663"/>
    </source>
</evidence>
<dbReference type="NCBIfam" id="NF003989">
    <property type="entry name" value="PRK05472.1-3"/>
    <property type="match status" value="1"/>
</dbReference>
<dbReference type="Pfam" id="PF06971">
    <property type="entry name" value="Put_DNA-bind_N"/>
    <property type="match status" value="1"/>
</dbReference>
<dbReference type="OrthoDB" id="9784760at2"/>
<dbReference type="EMBL" id="PKOZ01000014">
    <property type="protein sequence ID" value="PQD94088.1"/>
    <property type="molecule type" value="Genomic_DNA"/>
</dbReference>
<dbReference type="GO" id="GO:0005737">
    <property type="term" value="C:cytoplasm"/>
    <property type="evidence" value="ECO:0007669"/>
    <property type="project" value="UniProtKB-SubCell"/>
</dbReference>
<keyword evidence="6 7" id="KW-0804">Transcription</keyword>
<dbReference type="NCBIfam" id="NF003994">
    <property type="entry name" value="PRK05472.2-3"/>
    <property type="match status" value="1"/>
</dbReference>
<keyword evidence="3 7" id="KW-0805">Transcription regulation</keyword>
<dbReference type="GO" id="GO:0045892">
    <property type="term" value="P:negative regulation of DNA-templated transcription"/>
    <property type="evidence" value="ECO:0007669"/>
    <property type="project" value="InterPro"/>
</dbReference>
<dbReference type="HAMAP" id="MF_01131">
    <property type="entry name" value="Rex"/>
    <property type="match status" value="1"/>
</dbReference>
<dbReference type="SUPFAM" id="SSF46785">
    <property type="entry name" value="Winged helix' DNA-binding domain"/>
    <property type="match status" value="1"/>
</dbReference>
<feature type="DNA-binding region" description="H-T-H motif" evidence="7">
    <location>
        <begin position="18"/>
        <end position="57"/>
    </location>
</feature>
<evidence type="ECO:0000313" key="9">
    <source>
        <dbReference type="EMBL" id="PQD94088.1"/>
    </source>
</evidence>
<name>A0A2S7MWH4_9BACI</name>
<dbReference type="InterPro" id="IPR058203">
    <property type="entry name" value="Rex_bacilli-type"/>
</dbReference>
<dbReference type="NCBIfam" id="NF003995">
    <property type="entry name" value="PRK05472.2-4"/>
    <property type="match status" value="1"/>
</dbReference>
<evidence type="ECO:0000259" key="8">
    <source>
        <dbReference type="SMART" id="SM00881"/>
    </source>
</evidence>
<dbReference type="Gene3D" id="1.10.10.10">
    <property type="entry name" value="Winged helix-like DNA-binding domain superfamily/Winged helix DNA-binding domain"/>
    <property type="match status" value="1"/>
</dbReference>
<evidence type="ECO:0000256" key="2">
    <source>
        <dbReference type="ARBA" id="ARBA00022491"/>
    </source>
</evidence>
<feature type="domain" description="CoA-binding" evidence="8">
    <location>
        <begin position="81"/>
        <end position="182"/>
    </location>
</feature>
<keyword evidence="1 7" id="KW-0963">Cytoplasm</keyword>